<feature type="domain" description="Pyridine nucleotide-disulphide oxidoreductase dimerisation" evidence="11">
    <location>
        <begin position="388"/>
        <end position="492"/>
    </location>
</feature>
<keyword evidence="5 10" id="KW-0560">Oxidoreductase</keyword>
<dbReference type="PANTHER" id="PTHR43014">
    <property type="entry name" value="MERCURIC REDUCTASE"/>
    <property type="match status" value="1"/>
</dbReference>
<sequence>MWSLNDILLRIANSMVTRIARSHGVVSAPPKSEGVIPVMELTKGRDHYDLVVIGAGPAGTSAAIRAAELGARVAVVEASRTGGTCVNTGCVPTRVLAKTARLVREVRLAHKYGIAISAPEVQWNATVTRVRATVDKVRSLKDEPGRFSALGIELILDGRARFVDTTTLALDSGRRITGDSVIIAVGGHSRRLPIPGAELATVPEHVLDLPSLPRRIAIIGAGNTGAQLVTVFSAFGSQVALLDVAPRILAASDSDISAAVSTAFVEQGVAVHTGLDGVESLTRSADGSIMLTWRSGGEPVSADFDAVVMATGWPADVDDLGLENAGITVVRSSIPVDQYFRSAVPHIYAVGDANGRDMLVQAAHFEGEAAAENAVLDANRRTPHHLLPAGGFTDPDYAGVGLTEEQARQRDRHCVVATVPYTELDRAVIDDRARGFLKLIADRRRELILGAHAVGENAIEVVQSVTTAMAAGIDVSTLAGVKFAYPTYSAVIGLAARALLAERAPLAEHSEVHTSSPAAN</sequence>
<accession>A0A8H2K3Q4</accession>
<evidence type="ECO:0000256" key="6">
    <source>
        <dbReference type="ARBA" id="ARBA00023157"/>
    </source>
</evidence>
<name>A0A8H2K3Q4_9MICO</name>
<feature type="disulfide bond" description="Redox-active" evidence="9">
    <location>
        <begin position="85"/>
        <end position="90"/>
    </location>
</feature>
<dbReference type="Gene3D" id="3.30.390.30">
    <property type="match status" value="1"/>
</dbReference>
<dbReference type="EMBL" id="VFRA01000001">
    <property type="protein sequence ID" value="TQO19560.1"/>
    <property type="molecule type" value="Genomic_DNA"/>
</dbReference>
<evidence type="ECO:0000313" key="14">
    <source>
        <dbReference type="Proteomes" id="UP000316560"/>
    </source>
</evidence>
<dbReference type="InterPro" id="IPR012999">
    <property type="entry name" value="Pyr_OxRdtase_I_AS"/>
</dbReference>
<dbReference type="GO" id="GO:0016668">
    <property type="term" value="F:oxidoreductase activity, acting on a sulfur group of donors, NAD(P) as acceptor"/>
    <property type="evidence" value="ECO:0007669"/>
    <property type="project" value="InterPro"/>
</dbReference>
<evidence type="ECO:0000259" key="11">
    <source>
        <dbReference type="Pfam" id="PF02852"/>
    </source>
</evidence>
<keyword evidence="14" id="KW-1185">Reference proteome</keyword>
<dbReference type="PIRSF" id="PIRSF000350">
    <property type="entry name" value="Mercury_reductase_MerA"/>
    <property type="match status" value="1"/>
</dbReference>
<dbReference type="PRINTS" id="PR00368">
    <property type="entry name" value="FADPNR"/>
</dbReference>
<dbReference type="Proteomes" id="UP000316560">
    <property type="component" value="Unassembled WGS sequence"/>
</dbReference>
<evidence type="ECO:0000256" key="5">
    <source>
        <dbReference type="ARBA" id="ARBA00023002"/>
    </source>
</evidence>
<comment type="cofactor">
    <cofactor evidence="8">
        <name>FAD</name>
        <dbReference type="ChEBI" id="CHEBI:57692"/>
    </cofactor>
    <text evidence="8">Binds 1 FAD per subunit.</text>
</comment>
<keyword evidence="4" id="KW-0521">NADP</keyword>
<gene>
    <name evidence="13" type="ORF">FB472_1126</name>
</gene>
<dbReference type="GO" id="GO:0000166">
    <property type="term" value="F:nucleotide binding"/>
    <property type="evidence" value="ECO:0007669"/>
    <property type="project" value="UniProtKB-KW"/>
</dbReference>
<dbReference type="SUPFAM" id="SSF55424">
    <property type="entry name" value="FAD/NAD-linked reductases, dimerisation (C-terminal) domain"/>
    <property type="match status" value="1"/>
</dbReference>
<dbReference type="AlphaFoldDB" id="A0A8H2K3Q4"/>
<dbReference type="InterPro" id="IPR023753">
    <property type="entry name" value="FAD/NAD-binding_dom"/>
</dbReference>
<dbReference type="FunFam" id="3.30.390.30:FF:000001">
    <property type="entry name" value="Dihydrolipoyl dehydrogenase"/>
    <property type="match status" value="1"/>
</dbReference>
<keyword evidence="3 8" id="KW-0274">FAD</keyword>
<evidence type="ECO:0000259" key="12">
    <source>
        <dbReference type="Pfam" id="PF07992"/>
    </source>
</evidence>
<keyword evidence="8" id="KW-0547">Nucleotide-binding</keyword>
<dbReference type="Pfam" id="PF07992">
    <property type="entry name" value="Pyr_redox_2"/>
    <property type="match status" value="1"/>
</dbReference>
<dbReference type="InterPro" id="IPR036188">
    <property type="entry name" value="FAD/NAD-bd_sf"/>
</dbReference>
<proteinExistence type="inferred from homology"/>
<keyword evidence="2 10" id="KW-0285">Flavoprotein</keyword>
<evidence type="ECO:0000256" key="2">
    <source>
        <dbReference type="ARBA" id="ARBA00022630"/>
    </source>
</evidence>
<keyword evidence="7 10" id="KW-0676">Redox-active center</keyword>
<dbReference type="Pfam" id="PF02852">
    <property type="entry name" value="Pyr_redox_dim"/>
    <property type="match status" value="1"/>
</dbReference>
<evidence type="ECO:0000256" key="4">
    <source>
        <dbReference type="ARBA" id="ARBA00022857"/>
    </source>
</evidence>
<dbReference type="Gene3D" id="3.50.50.60">
    <property type="entry name" value="FAD/NAD(P)-binding domain"/>
    <property type="match status" value="2"/>
</dbReference>
<evidence type="ECO:0000256" key="7">
    <source>
        <dbReference type="ARBA" id="ARBA00023284"/>
    </source>
</evidence>
<evidence type="ECO:0000256" key="1">
    <source>
        <dbReference type="ARBA" id="ARBA00007532"/>
    </source>
</evidence>
<feature type="binding site" evidence="8">
    <location>
        <position position="312"/>
    </location>
    <ligand>
        <name>NAD(+)</name>
        <dbReference type="ChEBI" id="CHEBI:57540"/>
    </ligand>
</feature>
<organism evidence="13 14">
    <name type="scientific">Rhodoglobus vestalii</name>
    <dbReference type="NCBI Taxonomy" id="193384"/>
    <lineage>
        <taxon>Bacteria</taxon>
        <taxon>Bacillati</taxon>
        <taxon>Actinomycetota</taxon>
        <taxon>Actinomycetes</taxon>
        <taxon>Micrococcales</taxon>
        <taxon>Microbacteriaceae</taxon>
        <taxon>Rhodoglobus</taxon>
    </lineage>
</organism>
<comment type="similarity">
    <text evidence="1 10">Belongs to the class-I pyridine nucleotide-disulfide oxidoreductase family.</text>
</comment>
<keyword evidence="6" id="KW-1015">Disulfide bond</keyword>
<dbReference type="InterPro" id="IPR004099">
    <property type="entry name" value="Pyr_nucl-diS_OxRdtase_dimer"/>
</dbReference>
<evidence type="ECO:0000256" key="8">
    <source>
        <dbReference type="PIRSR" id="PIRSR000350-3"/>
    </source>
</evidence>
<evidence type="ECO:0000256" key="10">
    <source>
        <dbReference type="RuleBase" id="RU003691"/>
    </source>
</evidence>
<evidence type="ECO:0000256" key="3">
    <source>
        <dbReference type="ARBA" id="ARBA00022827"/>
    </source>
</evidence>
<dbReference type="InterPro" id="IPR001100">
    <property type="entry name" value="Pyr_nuc-diS_OxRdtase"/>
</dbReference>
<protein>
    <submittedName>
        <fullName evidence="13">Glutathione reductase (NADPH)</fullName>
    </submittedName>
</protein>
<dbReference type="PROSITE" id="PS00076">
    <property type="entry name" value="PYRIDINE_REDOX_1"/>
    <property type="match status" value="1"/>
</dbReference>
<keyword evidence="8" id="KW-0520">NAD</keyword>
<dbReference type="PANTHER" id="PTHR43014:SF5">
    <property type="entry name" value="GLUTATHIONE REDUCTASE (NADPH)"/>
    <property type="match status" value="1"/>
</dbReference>
<feature type="domain" description="FAD/NAD(P)-binding" evidence="12">
    <location>
        <begin position="48"/>
        <end position="367"/>
    </location>
</feature>
<dbReference type="InterPro" id="IPR016156">
    <property type="entry name" value="FAD/NAD-linked_Rdtase_dimer_sf"/>
</dbReference>
<evidence type="ECO:0000313" key="13">
    <source>
        <dbReference type="EMBL" id="TQO19560.1"/>
    </source>
</evidence>
<comment type="caution">
    <text evidence="13">The sequence shown here is derived from an EMBL/GenBank/DDBJ whole genome shotgun (WGS) entry which is preliminary data.</text>
</comment>
<dbReference type="PRINTS" id="PR00411">
    <property type="entry name" value="PNDRDTASEI"/>
</dbReference>
<feature type="binding site" evidence="8">
    <location>
        <position position="352"/>
    </location>
    <ligand>
        <name>FAD</name>
        <dbReference type="ChEBI" id="CHEBI:57692"/>
    </ligand>
</feature>
<reference evidence="13 14" key="1">
    <citation type="submission" date="2019-06" db="EMBL/GenBank/DDBJ databases">
        <title>Sequencing the genomes of 1000 actinobacteria strains.</title>
        <authorList>
            <person name="Klenk H.-P."/>
        </authorList>
    </citation>
    <scope>NUCLEOTIDE SEQUENCE [LARGE SCALE GENOMIC DNA]</scope>
    <source>
        <strain evidence="13 14">DSM 21947</strain>
    </source>
</reference>
<dbReference type="SUPFAM" id="SSF51905">
    <property type="entry name" value="FAD/NAD(P)-binding domain"/>
    <property type="match status" value="1"/>
</dbReference>
<evidence type="ECO:0000256" key="9">
    <source>
        <dbReference type="PIRSR" id="PIRSR000350-4"/>
    </source>
</evidence>